<dbReference type="SUPFAM" id="SSF51905">
    <property type="entry name" value="FAD/NAD(P)-binding domain"/>
    <property type="match status" value="1"/>
</dbReference>
<dbReference type="PRINTS" id="PR00420">
    <property type="entry name" value="RNGMNOXGNASE"/>
</dbReference>
<dbReference type="eggNOG" id="KOG2614">
    <property type="taxonomic scope" value="Eukaryota"/>
</dbReference>
<dbReference type="OrthoDB" id="16820at2759"/>
<dbReference type="PANTHER" id="PTHR13789:SF315">
    <property type="entry name" value="FAD-DEPENDENT MONOOXYGENASE MDPD"/>
    <property type="match status" value="1"/>
</dbReference>
<comment type="similarity">
    <text evidence="2">Belongs to the paxM FAD-dependent monooxygenase family.</text>
</comment>
<accession>G2QDQ4</accession>
<dbReference type="HOGENOM" id="CLU_009665_19_1_1"/>
<evidence type="ECO:0000313" key="8">
    <source>
        <dbReference type="EMBL" id="AEO58365.1"/>
    </source>
</evidence>
<keyword evidence="5" id="KW-0560">Oxidoreductase</keyword>
<keyword evidence="3" id="KW-0285">Flavoprotein</keyword>
<keyword evidence="9" id="KW-1185">Reference proteome</keyword>
<dbReference type="KEGG" id="mtm:MYCTH_50396"/>
<dbReference type="Gene3D" id="3.50.50.60">
    <property type="entry name" value="FAD/NAD(P)-binding domain"/>
    <property type="match status" value="1"/>
</dbReference>
<protein>
    <recommendedName>
        <fullName evidence="7">FAD-binding domain-containing protein</fullName>
    </recommendedName>
</protein>
<evidence type="ECO:0000256" key="5">
    <source>
        <dbReference type="ARBA" id="ARBA00023002"/>
    </source>
</evidence>
<evidence type="ECO:0000259" key="7">
    <source>
        <dbReference type="Pfam" id="PF01494"/>
    </source>
</evidence>
<dbReference type="EMBL" id="CP003004">
    <property type="protein sequence ID" value="AEO58365.1"/>
    <property type="molecule type" value="Genomic_DNA"/>
</dbReference>
<dbReference type="Pfam" id="PF01494">
    <property type="entry name" value="FAD_binding_3"/>
    <property type="match status" value="1"/>
</dbReference>
<sequence>MKNGQKNGHTFIVEGDRHEFDPEKWVGTSPDGLPKRHPETHVNVLIVGAGVGGLMTALECWRKGHNVVGILERSAGPNYSGDLIIIQPSAVAVFRHWPDMYREIEADKVDAPMYYVRHTGEVIYGPSKPTYNDPEHAAERKKHPFVGPVQIRKKFYRMLLRQVARLGLRVEYGQRVERYFEDEKAGVAGVVVADGSVRAAHVVVAADAFRSESELLVAGEHMPTRSSGMSVYRCAYPRELAAGDPAVEARWPRGSGQTKEYWLGPGMHMGLFVSDDLVAFGLTPRNSFLSEGSSEPAESWDPDVDPDEVLQVLHRVPGWDPAIAGLIRSAPPGSIVHWPLLWRNLRPEWTSKAGRVVQLGDCAHSSVPASAAGATLALEDAVTLAACLQLAAAAGAGGARAAPLGTKVYNLLRYQRVSCVQKMAFVNSQLLNASTANWDAIEQDPKQVRIRFPKWVFRHDPEAYAYEKYGQAFAHLVAGEEFVNTNFPPGHKFTPWTLEEIQQLIREGKRVEDLLDGDWS</sequence>
<dbReference type="GeneID" id="11509722"/>
<dbReference type="OMA" id="ANESWVP"/>
<dbReference type="InterPro" id="IPR036188">
    <property type="entry name" value="FAD/NAD-bd_sf"/>
</dbReference>
<dbReference type="GO" id="GO:0004497">
    <property type="term" value="F:monooxygenase activity"/>
    <property type="evidence" value="ECO:0007669"/>
    <property type="project" value="UniProtKB-KW"/>
</dbReference>
<keyword evidence="6" id="KW-0503">Monooxygenase</keyword>
<evidence type="ECO:0000256" key="6">
    <source>
        <dbReference type="ARBA" id="ARBA00023033"/>
    </source>
</evidence>
<comment type="cofactor">
    <cofactor evidence="1">
        <name>FAD</name>
        <dbReference type="ChEBI" id="CHEBI:57692"/>
    </cofactor>
</comment>
<dbReference type="InterPro" id="IPR002938">
    <property type="entry name" value="FAD-bd"/>
</dbReference>
<evidence type="ECO:0000256" key="1">
    <source>
        <dbReference type="ARBA" id="ARBA00001974"/>
    </source>
</evidence>
<evidence type="ECO:0000256" key="4">
    <source>
        <dbReference type="ARBA" id="ARBA00022827"/>
    </source>
</evidence>
<feature type="domain" description="FAD-binding" evidence="7">
    <location>
        <begin position="42"/>
        <end position="390"/>
    </location>
</feature>
<evidence type="ECO:0000256" key="2">
    <source>
        <dbReference type="ARBA" id="ARBA00007992"/>
    </source>
</evidence>
<dbReference type="AlphaFoldDB" id="G2QDQ4"/>
<name>G2QDQ4_THET4</name>
<dbReference type="InterPro" id="IPR050493">
    <property type="entry name" value="FAD-dep_Monooxygenase_BioMet"/>
</dbReference>
<organism evidence="8 9">
    <name type="scientific">Thermothelomyces thermophilus (strain ATCC 42464 / BCRC 31852 / DSM 1799)</name>
    <name type="common">Sporotrichum thermophile</name>
    <dbReference type="NCBI Taxonomy" id="573729"/>
    <lineage>
        <taxon>Eukaryota</taxon>
        <taxon>Fungi</taxon>
        <taxon>Dikarya</taxon>
        <taxon>Ascomycota</taxon>
        <taxon>Pezizomycotina</taxon>
        <taxon>Sordariomycetes</taxon>
        <taxon>Sordariomycetidae</taxon>
        <taxon>Sordariales</taxon>
        <taxon>Chaetomiaceae</taxon>
        <taxon>Thermothelomyces</taxon>
    </lineage>
</organism>
<dbReference type="InParanoid" id="G2QDQ4"/>
<dbReference type="VEuPathDB" id="FungiDB:MYCTH_50396"/>
<dbReference type="GO" id="GO:0071949">
    <property type="term" value="F:FAD binding"/>
    <property type="evidence" value="ECO:0007669"/>
    <property type="project" value="InterPro"/>
</dbReference>
<dbReference type="PANTHER" id="PTHR13789">
    <property type="entry name" value="MONOOXYGENASE"/>
    <property type="match status" value="1"/>
</dbReference>
<evidence type="ECO:0000256" key="3">
    <source>
        <dbReference type="ARBA" id="ARBA00022630"/>
    </source>
</evidence>
<proteinExistence type="inferred from homology"/>
<gene>
    <name evidence="8" type="ORF">MYCTH_50396</name>
</gene>
<evidence type="ECO:0000313" key="9">
    <source>
        <dbReference type="Proteomes" id="UP000007322"/>
    </source>
</evidence>
<dbReference type="STRING" id="573729.G2QDQ4"/>
<dbReference type="Proteomes" id="UP000007322">
    <property type="component" value="Chromosome 3"/>
</dbReference>
<keyword evidence="4" id="KW-0274">FAD</keyword>
<reference evidence="8 9" key="1">
    <citation type="journal article" date="2011" name="Nat. Biotechnol.">
        <title>Comparative genomic analysis of the thermophilic biomass-degrading fungi Myceliophthora thermophila and Thielavia terrestris.</title>
        <authorList>
            <person name="Berka R.M."/>
            <person name="Grigoriev I.V."/>
            <person name="Otillar R."/>
            <person name="Salamov A."/>
            <person name="Grimwood J."/>
            <person name="Reid I."/>
            <person name="Ishmael N."/>
            <person name="John T."/>
            <person name="Darmond C."/>
            <person name="Moisan M.-C."/>
            <person name="Henrissat B."/>
            <person name="Coutinho P.M."/>
            <person name="Lombard V."/>
            <person name="Natvig D.O."/>
            <person name="Lindquist E."/>
            <person name="Schmutz J."/>
            <person name="Lucas S."/>
            <person name="Harris P."/>
            <person name="Powlowski J."/>
            <person name="Bellemare A."/>
            <person name="Taylor D."/>
            <person name="Butler G."/>
            <person name="de Vries R.P."/>
            <person name="Allijn I.E."/>
            <person name="van den Brink J."/>
            <person name="Ushinsky S."/>
            <person name="Storms R."/>
            <person name="Powell A.J."/>
            <person name="Paulsen I.T."/>
            <person name="Elbourne L.D.H."/>
            <person name="Baker S.E."/>
            <person name="Magnuson J."/>
            <person name="LaBoissiere S."/>
            <person name="Clutterbuck A.J."/>
            <person name="Martinez D."/>
            <person name="Wogulis M."/>
            <person name="de Leon A.L."/>
            <person name="Rey M.W."/>
            <person name="Tsang A."/>
        </authorList>
    </citation>
    <scope>NUCLEOTIDE SEQUENCE [LARGE SCALE GENOMIC DNA]</scope>
    <source>
        <strain evidence="9">ATCC 42464 / BCRC 31852 / DSM 1799</strain>
    </source>
</reference>
<dbReference type="RefSeq" id="XP_003663610.1">
    <property type="nucleotide sequence ID" value="XM_003663562.1"/>
</dbReference>